<evidence type="ECO:0000313" key="2">
    <source>
        <dbReference type="EMBL" id="ABO80464.1"/>
    </source>
</evidence>
<dbReference type="EMBL" id="AC140550">
    <property type="protein sequence ID" value="ABO80464.1"/>
    <property type="molecule type" value="Genomic_DNA"/>
</dbReference>
<reference evidence="2" key="2">
    <citation type="submission" date="2007-04" db="EMBL/GenBank/DDBJ databases">
        <authorList>
            <consortium name="The International Medicago Genome Annotation Group"/>
        </authorList>
    </citation>
    <scope>NUCLEOTIDE SEQUENCE</scope>
</reference>
<evidence type="ECO:0000256" key="1">
    <source>
        <dbReference type="SAM" id="MobiDB-lite"/>
    </source>
</evidence>
<feature type="region of interest" description="Disordered" evidence="1">
    <location>
        <begin position="34"/>
        <end position="57"/>
    </location>
</feature>
<protein>
    <submittedName>
        <fullName evidence="2">Uncharacterized protein</fullName>
    </submittedName>
</protein>
<reference evidence="2" key="1">
    <citation type="submission" date="2006-03" db="EMBL/GenBank/DDBJ databases">
        <authorList>
            <person name="Shaull S."/>
            <person name="Lin S."/>
            <person name="Dixon R."/>
            <person name="May G."/>
            <person name="Sumner L."/>
            <person name="Gonzales B."/>
            <person name="Cook D."/>
            <person name="Kim D."/>
            <person name="Roe B.A."/>
        </authorList>
    </citation>
    <scope>NUCLEOTIDE SEQUENCE</scope>
</reference>
<proteinExistence type="predicted"/>
<dbReference type="AlphaFoldDB" id="A4PSE3"/>
<gene>
    <name evidence="2" type="ORF">MtrDRAFT_AC140550g35v2</name>
</gene>
<sequence length="57" mass="6506">MFWNKPVDDIRWNTRKFCNNEHISQEDSPWGLKLNSGGSGRPLGRRVFGSLNSSKKG</sequence>
<name>A4PSE3_MEDTR</name>
<accession>A4PSE3</accession>
<organism evidence="2">
    <name type="scientific">Medicago truncatula</name>
    <name type="common">Barrel medic</name>
    <name type="synonym">Medicago tribuloides</name>
    <dbReference type="NCBI Taxonomy" id="3880"/>
    <lineage>
        <taxon>Eukaryota</taxon>
        <taxon>Viridiplantae</taxon>
        <taxon>Streptophyta</taxon>
        <taxon>Embryophyta</taxon>
        <taxon>Tracheophyta</taxon>
        <taxon>Spermatophyta</taxon>
        <taxon>Magnoliopsida</taxon>
        <taxon>eudicotyledons</taxon>
        <taxon>Gunneridae</taxon>
        <taxon>Pentapetalae</taxon>
        <taxon>rosids</taxon>
        <taxon>fabids</taxon>
        <taxon>Fabales</taxon>
        <taxon>Fabaceae</taxon>
        <taxon>Papilionoideae</taxon>
        <taxon>50 kb inversion clade</taxon>
        <taxon>NPAAA clade</taxon>
        <taxon>Hologalegina</taxon>
        <taxon>IRL clade</taxon>
        <taxon>Trifolieae</taxon>
        <taxon>Medicago</taxon>
    </lineage>
</organism>